<organism evidence="2 3">
    <name type="scientific">Cryptolaemus montrouzieri</name>
    <dbReference type="NCBI Taxonomy" id="559131"/>
    <lineage>
        <taxon>Eukaryota</taxon>
        <taxon>Metazoa</taxon>
        <taxon>Ecdysozoa</taxon>
        <taxon>Arthropoda</taxon>
        <taxon>Hexapoda</taxon>
        <taxon>Insecta</taxon>
        <taxon>Pterygota</taxon>
        <taxon>Neoptera</taxon>
        <taxon>Endopterygota</taxon>
        <taxon>Coleoptera</taxon>
        <taxon>Polyphaga</taxon>
        <taxon>Cucujiformia</taxon>
        <taxon>Coccinelloidea</taxon>
        <taxon>Coccinellidae</taxon>
        <taxon>Scymninae</taxon>
        <taxon>Scymnini</taxon>
        <taxon>Cryptolaemus</taxon>
    </lineage>
</organism>
<comment type="caution">
    <text evidence="2">The sequence shown here is derived from an EMBL/GenBank/DDBJ whole genome shotgun (WGS) entry which is preliminary data.</text>
</comment>
<keyword evidence="1" id="KW-0732">Signal</keyword>
<evidence type="ECO:0000313" key="2">
    <source>
        <dbReference type="EMBL" id="KAL3283810.1"/>
    </source>
</evidence>
<keyword evidence="3" id="KW-1185">Reference proteome</keyword>
<dbReference type="Proteomes" id="UP001516400">
    <property type="component" value="Unassembled WGS sequence"/>
</dbReference>
<gene>
    <name evidence="2" type="ORF">HHI36_017981</name>
</gene>
<reference evidence="2 3" key="1">
    <citation type="journal article" date="2021" name="BMC Biol.">
        <title>Horizontally acquired antibacterial genes associated with adaptive radiation of ladybird beetles.</title>
        <authorList>
            <person name="Li H.S."/>
            <person name="Tang X.F."/>
            <person name="Huang Y.H."/>
            <person name="Xu Z.Y."/>
            <person name="Chen M.L."/>
            <person name="Du X.Y."/>
            <person name="Qiu B.Y."/>
            <person name="Chen P.T."/>
            <person name="Zhang W."/>
            <person name="Slipinski A."/>
            <person name="Escalona H.E."/>
            <person name="Waterhouse R.M."/>
            <person name="Zwick A."/>
            <person name="Pang H."/>
        </authorList>
    </citation>
    <scope>NUCLEOTIDE SEQUENCE [LARGE SCALE GENOMIC DNA]</scope>
    <source>
        <strain evidence="2">SYSU2018</strain>
    </source>
</reference>
<dbReference type="EMBL" id="JABFTP020000165">
    <property type="protein sequence ID" value="KAL3283810.1"/>
    <property type="molecule type" value="Genomic_DNA"/>
</dbReference>
<feature type="chain" id="PRO_5044866629" evidence="1">
    <location>
        <begin position="18"/>
        <end position="49"/>
    </location>
</feature>
<dbReference type="AlphaFoldDB" id="A0ABD2NYT9"/>
<feature type="signal peptide" evidence="1">
    <location>
        <begin position="1"/>
        <end position="17"/>
    </location>
</feature>
<name>A0ABD2NYT9_9CUCU</name>
<sequence>MILLIAAFCSVWKSCIPVHCRMFRSQDSFLLPTPLFPPSILPWRIRRWK</sequence>
<accession>A0ABD2NYT9</accession>
<protein>
    <submittedName>
        <fullName evidence="2">Uncharacterized protein</fullName>
    </submittedName>
</protein>
<evidence type="ECO:0000256" key="1">
    <source>
        <dbReference type="SAM" id="SignalP"/>
    </source>
</evidence>
<proteinExistence type="predicted"/>
<evidence type="ECO:0000313" key="3">
    <source>
        <dbReference type="Proteomes" id="UP001516400"/>
    </source>
</evidence>